<evidence type="ECO:0000313" key="1">
    <source>
        <dbReference type="EMBL" id="SUE32944.1"/>
    </source>
</evidence>
<dbReference type="Proteomes" id="UP000255233">
    <property type="component" value="Unassembled WGS sequence"/>
</dbReference>
<proteinExistence type="predicted"/>
<evidence type="ECO:0000313" key="2">
    <source>
        <dbReference type="Proteomes" id="UP000255233"/>
    </source>
</evidence>
<accession>A0A379MMI3</accession>
<name>A0A379MMI3_9BACT</name>
<dbReference type="AntiFam" id="ANF00182">
    <property type="entry name" value="Shadow ORF (opposite rplL)"/>
</dbReference>
<keyword evidence="2" id="KW-1185">Reference proteome</keyword>
<gene>
    <name evidence="1" type="ORF">NCTC11190_00128</name>
</gene>
<dbReference type="AlphaFoldDB" id="A0A379MMI3"/>
<reference evidence="1 2" key="1">
    <citation type="submission" date="2018-06" db="EMBL/GenBank/DDBJ databases">
        <authorList>
            <consortium name="Pathogen Informatics"/>
            <person name="Doyle S."/>
        </authorList>
    </citation>
    <scope>NUCLEOTIDE SEQUENCE [LARGE SCALE GENOMIC DNA]</scope>
    <source>
        <strain evidence="1 2">NCTC11190</strain>
    </source>
</reference>
<dbReference type="EMBL" id="UGVL01000001">
    <property type="protein sequence ID" value="SUE32944.1"/>
    <property type="molecule type" value="Genomic_DNA"/>
</dbReference>
<dbReference type="STRING" id="880526.GCA_000427365_01310"/>
<sequence length="169" mass="18494">MFLNSAKRTRNDCLARPFRKGYGVFHVCPVLARRSCNSALPLRGPVVSFMASEAVCERLPAFGYCPPAESEAQKPEKGARLTGSEPYTVSCFQGTYRQPLKDFRTPERNRNYFSSTSAPASSSWAFSDSASSFETPSFTAFGAPSTRSLASFRPRPVSSLTTFTTCSLA</sequence>
<protein>
    <submittedName>
        <fullName evidence="1">Uncharacterized protein</fullName>
    </submittedName>
</protein>
<organism evidence="1 2">
    <name type="scientific">Rikenella microfusus</name>
    <dbReference type="NCBI Taxonomy" id="28139"/>
    <lineage>
        <taxon>Bacteria</taxon>
        <taxon>Pseudomonadati</taxon>
        <taxon>Bacteroidota</taxon>
        <taxon>Bacteroidia</taxon>
        <taxon>Bacteroidales</taxon>
        <taxon>Rikenellaceae</taxon>
        <taxon>Rikenella</taxon>
    </lineage>
</organism>